<evidence type="ECO:0000256" key="1">
    <source>
        <dbReference type="SAM" id="MobiDB-lite"/>
    </source>
</evidence>
<comment type="caution">
    <text evidence="3">The sequence shown here is derived from an EMBL/GenBank/DDBJ whole genome shotgun (WGS) entry which is preliminary data.</text>
</comment>
<dbReference type="EMBL" id="FJUW01000026">
    <property type="protein sequence ID" value="CZT03083.1"/>
    <property type="molecule type" value="Genomic_DNA"/>
</dbReference>
<accession>A0A1E1KXX1</accession>
<protein>
    <recommendedName>
        <fullName evidence="2">BTB domain-containing protein</fullName>
    </recommendedName>
</protein>
<dbReference type="Pfam" id="PF00651">
    <property type="entry name" value="BTB"/>
    <property type="match status" value="1"/>
</dbReference>
<organism evidence="3 4">
    <name type="scientific">Rhynchosporium graminicola</name>
    <dbReference type="NCBI Taxonomy" id="2792576"/>
    <lineage>
        <taxon>Eukaryota</taxon>
        <taxon>Fungi</taxon>
        <taxon>Dikarya</taxon>
        <taxon>Ascomycota</taxon>
        <taxon>Pezizomycotina</taxon>
        <taxon>Leotiomycetes</taxon>
        <taxon>Helotiales</taxon>
        <taxon>Ploettnerulaceae</taxon>
        <taxon>Rhynchosporium</taxon>
    </lineage>
</organism>
<feature type="region of interest" description="Disordered" evidence="1">
    <location>
        <begin position="75"/>
        <end position="94"/>
    </location>
</feature>
<dbReference type="InterPro" id="IPR011333">
    <property type="entry name" value="SKP1/BTB/POZ_sf"/>
</dbReference>
<evidence type="ECO:0000313" key="4">
    <source>
        <dbReference type="Proteomes" id="UP000178129"/>
    </source>
</evidence>
<dbReference type="InterPro" id="IPR000210">
    <property type="entry name" value="BTB/POZ_dom"/>
</dbReference>
<dbReference type="PANTHER" id="PTHR47843:SF2">
    <property type="entry name" value="BTB DOMAIN-CONTAINING PROTEIN"/>
    <property type="match status" value="1"/>
</dbReference>
<feature type="domain" description="BTB" evidence="2">
    <location>
        <begin position="126"/>
        <end position="187"/>
    </location>
</feature>
<keyword evidence="4" id="KW-1185">Reference proteome</keyword>
<dbReference type="AlphaFoldDB" id="A0A1E1KXX1"/>
<gene>
    <name evidence="3" type="ORF">RCO7_06091</name>
</gene>
<dbReference type="Gene3D" id="3.30.710.10">
    <property type="entry name" value="Potassium Channel Kv1.1, Chain A"/>
    <property type="match status" value="1"/>
</dbReference>
<dbReference type="PANTHER" id="PTHR47843">
    <property type="entry name" value="BTB DOMAIN-CONTAINING PROTEIN-RELATED"/>
    <property type="match status" value="1"/>
</dbReference>
<dbReference type="CDD" id="cd18186">
    <property type="entry name" value="BTB_POZ_ZBTB_KLHL-like"/>
    <property type="match status" value="1"/>
</dbReference>
<sequence length="327" mass="36266">MSSYGEDFADEEINNIEHRGASQGESDSETSFPGDGERLEDIPGYVALGGRGADGNDGLDKTSVIESARTVDTKVISGNPNGAEVGGAQGSDPKVNGVGLEASVDPSGTLNEGREASQRLKLLRSPDVTVSVGHEEQCFTVPKDLLFLNSKFFDRALNGKFKEGAEQIIHLPEDTVMAFQMMLQWIYGNVTLHTYSPDFDRSDVTGFYLDFFKLADKLLGYLHSFFKDFRAHLARWTELRFTNELETVNGFCKTLLMEIARLVVKDDKMIDPLSSTAVVQWPHGFPAPQGNDGWSTSKGNLGFISAQLRKEFLRAQVVKIRDFRFYN</sequence>
<reference evidence="4" key="1">
    <citation type="submission" date="2016-03" db="EMBL/GenBank/DDBJ databases">
        <authorList>
            <person name="Ploux O."/>
        </authorList>
    </citation>
    <scope>NUCLEOTIDE SEQUENCE [LARGE SCALE GENOMIC DNA]</scope>
    <source>
        <strain evidence="4">UK7</strain>
    </source>
</reference>
<name>A0A1E1KXX1_9HELO</name>
<dbReference type="Proteomes" id="UP000178129">
    <property type="component" value="Unassembled WGS sequence"/>
</dbReference>
<dbReference type="PROSITE" id="PS50097">
    <property type="entry name" value="BTB"/>
    <property type="match status" value="1"/>
</dbReference>
<dbReference type="STRING" id="914237.A0A1E1KXX1"/>
<dbReference type="InParanoid" id="A0A1E1KXX1"/>
<evidence type="ECO:0000259" key="2">
    <source>
        <dbReference type="PROSITE" id="PS50097"/>
    </source>
</evidence>
<feature type="region of interest" description="Disordered" evidence="1">
    <location>
        <begin position="1"/>
        <end position="60"/>
    </location>
</feature>
<dbReference type="SUPFAM" id="SSF54695">
    <property type="entry name" value="POZ domain"/>
    <property type="match status" value="1"/>
</dbReference>
<evidence type="ECO:0000313" key="3">
    <source>
        <dbReference type="EMBL" id="CZT03083.1"/>
    </source>
</evidence>
<proteinExistence type="predicted"/>